<gene>
    <name evidence="2" type="ORF">EJB06_05895</name>
</gene>
<dbReference type="InterPro" id="IPR008947">
    <property type="entry name" value="PLipase_C/P1_nuclease_dom_sf"/>
</dbReference>
<dbReference type="AlphaFoldDB" id="A0A430HQF2"/>
<sequence length="334" mass="36741">MKKPSTPTAYASAAWASAKRTDATCHRAPTTSCTATATRAFRWRLAHRWLPWAAAGWPCHERAGGHPARARPARRGHSPVPRAHRTLLHRARRPAPLRRAACPAGALPGVGRSVRYNGLQLVIGLAVRKIDDPCFNRFHDALVLGAIRADVSWMPRRRTIREHWSLNHFSGRHLGGGFVPFLTASAPATAQQHVERALAAWRAGQHARAFVQLGMASHLVIDMACPVHASRVAHLTDGYEWYVEAHGPQLAALPFDIPRQYANARDAAAGLAAFTRGFAPDRTNHHWGRLLKRLGLRRSLTRAEFAAQAEQIIPTAAGHLAAIYLTFIEATRPS</sequence>
<reference evidence="2 3" key="1">
    <citation type="submission" date="2018-12" db="EMBL/GenBank/DDBJ databases">
        <authorList>
            <person name="Yang E."/>
        </authorList>
    </citation>
    <scope>NUCLEOTIDE SEQUENCE [LARGE SCALE GENOMIC DNA]</scope>
    <source>
        <strain evidence="2 3">SOD</strain>
    </source>
</reference>
<feature type="domain" description="Phospholipase C/D" evidence="1">
    <location>
        <begin position="135"/>
        <end position="247"/>
    </location>
</feature>
<dbReference type="Proteomes" id="UP000278085">
    <property type="component" value="Unassembled WGS sequence"/>
</dbReference>
<accession>A0A430HQF2</accession>
<dbReference type="InterPro" id="IPR029002">
    <property type="entry name" value="PLPC/GPLD1"/>
</dbReference>
<dbReference type="Gene3D" id="1.10.575.10">
    <property type="entry name" value="P1 Nuclease"/>
    <property type="match status" value="1"/>
</dbReference>
<dbReference type="GO" id="GO:0016788">
    <property type="term" value="F:hydrolase activity, acting on ester bonds"/>
    <property type="evidence" value="ECO:0007669"/>
    <property type="project" value="InterPro"/>
</dbReference>
<comment type="caution">
    <text evidence="2">The sequence shown here is derived from an EMBL/GenBank/DDBJ whole genome shotgun (WGS) entry which is preliminary data.</text>
</comment>
<dbReference type="Pfam" id="PF00882">
    <property type="entry name" value="Zn_dep_PLPC"/>
    <property type="match status" value="1"/>
</dbReference>
<name>A0A430HQF2_9BURK</name>
<keyword evidence="3" id="KW-1185">Reference proteome</keyword>
<evidence type="ECO:0000313" key="3">
    <source>
        <dbReference type="Proteomes" id="UP000278085"/>
    </source>
</evidence>
<evidence type="ECO:0000259" key="1">
    <source>
        <dbReference type="Pfam" id="PF00882"/>
    </source>
</evidence>
<organism evidence="2 3">
    <name type="scientific">Massilia atriviolacea</name>
    <dbReference type="NCBI Taxonomy" id="2495579"/>
    <lineage>
        <taxon>Bacteria</taxon>
        <taxon>Pseudomonadati</taxon>
        <taxon>Pseudomonadota</taxon>
        <taxon>Betaproteobacteria</taxon>
        <taxon>Burkholderiales</taxon>
        <taxon>Oxalobacteraceae</taxon>
        <taxon>Telluria group</taxon>
        <taxon>Massilia</taxon>
    </lineage>
</organism>
<protein>
    <recommendedName>
        <fullName evidence="1">Phospholipase C/D domain-containing protein</fullName>
    </recommendedName>
</protein>
<dbReference type="SUPFAM" id="SSF48537">
    <property type="entry name" value="Phospholipase C/P1 nuclease"/>
    <property type="match status" value="1"/>
</dbReference>
<evidence type="ECO:0000313" key="2">
    <source>
        <dbReference type="EMBL" id="RSZ59729.1"/>
    </source>
</evidence>
<dbReference type="EMBL" id="RXLQ01000003">
    <property type="protein sequence ID" value="RSZ59729.1"/>
    <property type="molecule type" value="Genomic_DNA"/>
</dbReference>
<proteinExistence type="predicted"/>